<dbReference type="InterPro" id="IPR036068">
    <property type="entry name" value="Nicotinate_pribotase-like_C"/>
</dbReference>
<comment type="pathway">
    <text evidence="2 9">Cofactor biosynthesis; NAD(+) biosynthesis; nicotinate D-ribonucleotide from quinolinate: step 1/1.</text>
</comment>
<sequence>MSIFSDNRIIENVYDDIGFEDITTNSLVTEDKWAQAEILCKDEGILAGMDVAHYIINEFNLNISSSFLDGDEIHKGDVILEFEGKAKDILMVERTILNYLMHLSGIATLVSNTCKKVHEINPKIRVACTRKTTPGLQKLEKKAVEIGGGDTHRFKLDDCVLIKDNHIQVVGGVIEAIDRAKENVSFTKKIEIEVENLDDAIRASMFGADIVMLDNMNPDEIEEVLVTLKQRHLRDDVIIEVSGGITPATITKYATLDVDVISSGFITNSAQTLDLSLNIL</sequence>
<dbReference type="InterPro" id="IPR013785">
    <property type="entry name" value="Aldolase_TIM"/>
</dbReference>
<evidence type="ECO:0000256" key="8">
    <source>
        <dbReference type="ARBA" id="ARBA00047445"/>
    </source>
</evidence>
<dbReference type="InterPro" id="IPR037128">
    <property type="entry name" value="Quinolinate_PRibosylTase_N_sf"/>
</dbReference>
<dbReference type="Gene3D" id="3.20.20.70">
    <property type="entry name" value="Aldolase class I"/>
    <property type="match status" value="1"/>
</dbReference>
<reference evidence="13 14" key="1">
    <citation type="submission" date="2017-05" db="EMBL/GenBank/DDBJ databases">
        <title>Host range expansion of the Methanosphaera genus to humans and monogastric animals involves recent and extensive reduction in genome content.</title>
        <authorList>
            <person name="Hoedt E.C."/>
            <person name="Volmer J.G."/>
            <person name="Parks D.H."/>
            <person name="Rosewarne C.P."/>
            <person name="Denman S.E."/>
            <person name="Mcsweeney C.S."/>
            <person name="O Cuiv P."/>
            <person name="Hugenholtz P."/>
            <person name="Tyson G.W."/>
            <person name="Morrison M."/>
        </authorList>
    </citation>
    <scope>NUCLEOTIDE SEQUENCE [LARGE SCALE GENOMIC DNA]</scope>
    <source>
        <strain evidence="13 14">PA5</strain>
    </source>
</reference>
<dbReference type="PANTHER" id="PTHR32179">
    <property type="entry name" value="NICOTINATE-NUCLEOTIDE PYROPHOSPHORYLASE [CARBOXYLATING]"/>
    <property type="match status" value="1"/>
</dbReference>
<dbReference type="GO" id="GO:0005737">
    <property type="term" value="C:cytoplasm"/>
    <property type="evidence" value="ECO:0007669"/>
    <property type="project" value="TreeGrafter"/>
</dbReference>
<keyword evidence="7 9" id="KW-0808">Transferase</keyword>
<dbReference type="PANTHER" id="PTHR32179:SF3">
    <property type="entry name" value="NICOTINATE-NUCLEOTIDE PYROPHOSPHORYLASE [CARBOXYLATING]"/>
    <property type="match status" value="1"/>
</dbReference>
<dbReference type="GeneID" id="3855684"/>
<dbReference type="OMA" id="DIVMCDN"/>
<dbReference type="Gene3D" id="3.90.1170.20">
    <property type="entry name" value="Quinolinate phosphoribosyl transferase, N-terminal domain"/>
    <property type="match status" value="1"/>
</dbReference>
<dbReference type="InterPro" id="IPR027277">
    <property type="entry name" value="NadC/ModD"/>
</dbReference>
<comment type="similarity">
    <text evidence="3 9">Belongs to the NadC/ModD family.</text>
</comment>
<evidence type="ECO:0000256" key="6">
    <source>
        <dbReference type="ARBA" id="ARBA00022676"/>
    </source>
</evidence>
<dbReference type="Pfam" id="PF02749">
    <property type="entry name" value="QRPTase_N"/>
    <property type="match status" value="1"/>
</dbReference>
<feature type="binding site" evidence="10">
    <location>
        <position position="153"/>
    </location>
    <ligand>
        <name>substrate</name>
    </ligand>
</feature>
<comment type="caution">
    <text evidence="13">The sequence shown here is derived from an EMBL/GenBank/DDBJ whole genome shotgun (WGS) entry which is preliminary data.</text>
</comment>
<dbReference type="SUPFAM" id="SSF51690">
    <property type="entry name" value="Nicotinate/Quinolinate PRTase C-terminal domain-like"/>
    <property type="match status" value="1"/>
</dbReference>
<comment type="catalytic activity">
    <reaction evidence="8 9">
        <text>nicotinate beta-D-ribonucleotide + CO2 + diphosphate = quinolinate + 5-phospho-alpha-D-ribose 1-diphosphate + 2 H(+)</text>
        <dbReference type="Rhea" id="RHEA:12733"/>
        <dbReference type="ChEBI" id="CHEBI:15378"/>
        <dbReference type="ChEBI" id="CHEBI:16526"/>
        <dbReference type="ChEBI" id="CHEBI:29959"/>
        <dbReference type="ChEBI" id="CHEBI:33019"/>
        <dbReference type="ChEBI" id="CHEBI:57502"/>
        <dbReference type="ChEBI" id="CHEBI:58017"/>
        <dbReference type="EC" id="2.4.2.19"/>
    </reaction>
</comment>
<feature type="domain" description="Quinolinate phosphoribosyl transferase C-terminal" evidence="11">
    <location>
        <begin position="106"/>
        <end position="277"/>
    </location>
</feature>
<evidence type="ECO:0000256" key="3">
    <source>
        <dbReference type="ARBA" id="ARBA00009400"/>
    </source>
</evidence>
<protein>
    <recommendedName>
        <fullName evidence="9">Nicotinate-nucleotide pyrophosphorylase [carboxylating]</fullName>
        <ecNumber evidence="9">2.4.2.19</ecNumber>
    </recommendedName>
    <alternativeName>
        <fullName evidence="9">Quinolinate phosphoribosyltransferase [decarboxylating]</fullName>
    </alternativeName>
</protein>
<evidence type="ECO:0000259" key="11">
    <source>
        <dbReference type="Pfam" id="PF01729"/>
    </source>
</evidence>
<dbReference type="UniPathway" id="UPA00253">
    <property type="reaction ID" value="UER00331"/>
</dbReference>
<feature type="binding site" evidence="10">
    <location>
        <begin position="129"/>
        <end position="131"/>
    </location>
    <ligand>
        <name>substrate</name>
    </ligand>
</feature>
<proteinExistence type="inferred from homology"/>
<dbReference type="GO" id="GO:0034213">
    <property type="term" value="P:quinolinate catabolic process"/>
    <property type="evidence" value="ECO:0007669"/>
    <property type="project" value="TreeGrafter"/>
</dbReference>
<gene>
    <name evidence="13" type="ORF">CA615_02075</name>
</gene>
<dbReference type="GO" id="GO:0004514">
    <property type="term" value="F:nicotinate-nucleotide diphosphorylase (carboxylating) activity"/>
    <property type="evidence" value="ECO:0007669"/>
    <property type="project" value="UniProtKB-EC"/>
</dbReference>
<accession>A0A328Q330</accession>
<evidence type="ECO:0000256" key="5">
    <source>
        <dbReference type="ARBA" id="ARBA00022642"/>
    </source>
</evidence>
<dbReference type="PIRSF" id="PIRSF006250">
    <property type="entry name" value="NadC_ModD"/>
    <property type="match status" value="1"/>
</dbReference>
<dbReference type="CDD" id="cd01572">
    <property type="entry name" value="QPRTase"/>
    <property type="match status" value="1"/>
</dbReference>
<organism evidence="13 14">
    <name type="scientific">Methanosphaera stadtmanae</name>
    <dbReference type="NCBI Taxonomy" id="2317"/>
    <lineage>
        <taxon>Archaea</taxon>
        <taxon>Methanobacteriati</taxon>
        <taxon>Methanobacteriota</taxon>
        <taxon>Methanomada group</taxon>
        <taxon>Methanobacteria</taxon>
        <taxon>Methanobacteriales</taxon>
        <taxon>Methanobacteriaceae</taxon>
        <taxon>Methanosphaera</taxon>
    </lineage>
</organism>
<evidence type="ECO:0000313" key="14">
    <source>
        <dbReference type="Proteomes" id="UP000248557"/>
    </source>
</evidence>
<keyword evidence="6 9" id="KW-0328">Glycosyltransferase</keyword>
<keyword evidence="5 9" id="KW-0662">Pyridine nucleotide biosynthesis</keyword>
<feature type="binding site" evidence="10">
    <location>
        <position position="214"/>
    </location>
    <ligand>
        <name>substrate</name>
    </ligand>
</feature>
<evidence type="ECO:0000256" key="7">
    <source>
        <dbReference type="ARBA" id="ARBA00022679"/>
    </source>
</evidence>
<evidence type="ECO:0000256" key="9">
    <source>
        <dbReference type="PIRNR" id="PIRNR006250"/>
    </source>
</evidence>
<evidence type="ECO:0000313" key="13">
    <source>
        <dbReference type="EMBL" id="RAP03494.1"/>
    </source>
</evidence>
<dbReference type="InterPro" id="IPR022412">
    <property type="entry name" value="Quinolinate_PRibosylTrfase_N"/>
</dbReference>
<dbReference type="EC" id="2.4.2.19" evidence="9"/>
<evidence type="ECO:0000256" key="10">
    <source>
        <dbReference type="PIRSR" id="PIRSR006250-1"/>
    </source>
</evidence>
<dbReference type="InterPro" id="IPR002638">
    <property type="entry name" value="Quinolinate_PRibosylTrfase_C"/>
</dbReference>
<dbReference type="Proteomes" id="UP000248557">
    <property type="component" value="Unassembled WGS sequence"/>
</dbReference>
<evidence type="ECO:0000256" key="4">
    <source>
        <dbReference type="ARBA" id="ARBA00011218"/>
    </source>
</evidence>
<dbReference type="AlphaFoldDB" id="A0A328Q330"/>
<feature type="binding site" evidence="10">
    <location>
        <position position="193"/>
    </location>
    <ligand>
        <name>substrate</name>
    </ligand>
</feature>
<comment type="function">
    <text evidence="1 9">Involved in the catabolism of quinolinic acid (QA).</text>
</comment>
<feature type="domain" description="Quinolinate phosphoribosyl transferase N-terminal" evidence="12">
    <location>
        <begin position="21"/>
        <end position="104"/>
    </location>
</feature>
<evidence type="ECO:0000256" key="1">
    <source>
        <dbReference type="ARBA" id="ARBA00003237"/>
    </source>
</evidence>
<dbReference type="Pfam" id="PF01729">
    <property type="entry name" value="QRPTase_C"/>
    <property type="match status" value="1"/>
</dbReference>
<evidence type="ECO:0000259" key="12">
    <source>
        <dbReference type="Pfam" id="PF02749"/>
    </source>
</evidence>
<dbReference type="InterPro" id="IPR004393">
    <property type="entry name" value="NadC"/>
</dbReference>
<dbReference type="RefSeq" id="WP_011406011.1">
    <property type="nucleotide sequence ID" value="NZ_CATZXA010000124.1"/>
</dbReference>
<dbReference type="FunFam" id="3.90.1170.20:FF:000001">
    <property type="entry name" value="Nicotinate-nucleotide diphosphorylase (Carboxylating)"/>
    <property type="match status" value="1"/>
</dbReference>
<evidence type="ECO:0000256" key="2">
    <source>
        <dbReference type="ARBA" id="ARBA00004893"/>
    </source>
</evidence>
<dbReference type="FunFam" id="3.20.20.70:FF:000030">
    <property type="entry name" value="Nicotinate-nucleotide pyrophosphorylase, carboxylating"/>
    <property type="match status" value="1"/>
</dbReference>
<dbReference type="NCBIfam" id="TIGR00078">
    <property type="entry name" value="nadC"/>
    <property type="match status" value="1"/>
</dbReference>
<dbReference type="SUPFAM" id="SSF54675">
    <property type="entry name" value="Nicotinate/Quinolinate PRTase N-terminal domain-like"/>
    <property type="match status" value="1"/>
</dbReference>
<dbReference type="GO" id="GO:0009435">
    <property type="term" value="P:NAD+ biosynthetic process"/>
    <property type="evidence" value="ECO:0007669"/>
    <property type="project" value="UniProtKB-UniPathway"/>
</dbReference>
<name>A0A328Q330_9EURY</name>
<feature type="binding site" evidence="10">
    <location>
        <begin position="263"/>
        <end position="265"/>
    </location>
    <ligand>
        <name>substrate</name>
    </ligand>
</feature>
<feature type="binding site" evidence="10">
    <location>
        <begin position="242"/>
        <end position="244"/>
    </location>
    <ligand>
        <name>substrate</name>
    </ligand>
</feature>
<feature type="binding site" evidence="10">
    <location>
        <position position="163"/>
    </location>
    <ligand>
        <name>substrate</name>
    </ligand>
</feature>
<feature type="binding site" evidence="10">
    <location>
        <position position="94"/>
    </location>
    <ligand>
        <name>substrate</name>
    </ligand>
</feature>
<dbReference type="EMBL" id="NGJK01000021">
    <property type="protein sequence ID" value="RAP03494.1"/>
    <property type="molecule type" value="Genomic_DNA"/>
</dbReference>
<comment type="subunit">
    <text evidence="4 9">Hexamer formed by 3 homodimers.</text>
</comment>